<dbReference type="FunFam" id="2.10.110.10:FF:000105">
    <property type="entry name" value="Similar to LIM domain-containing protein"/>
    <property type="match status" value="1"/>
</dbReference>
<feature type="compositionally biased region" description="Basic and acidic residues" evidence="5">
    <location>
        <begin position="247"/>
        <end position="258"/>
    </location>
</feature>
<dbReference type="Proteomes" id="UP000503462">
    <property type="component" value="Chromosome 1"/>
</dbReference>
<keyword evidence="8" id="KW-1185">Reference proteome</keyword>
<dbReference type="InterPro" id="IPR001781">
    <property type="entry name" value="Znf_LIM"/>
</dbReference>
<gene>
    <name evidence="7" type="ORF">AMS68_001422</name>
</gene>
<feature type="compositionally biased region" description="Polar residues" evidence="5">
    <location>
        <begin position="62"/>
        <end position="76"/>
    </location>
</feature>
<feature type="compositionally biased region" description="Polar residues" evidence="5">
    <location>
        <begin position="473"/>
        <end position="483"/>
    </location>
</feature>
<accession>A0A6H0XMP5</accession>
<dbReference type="InterPro" id="IPR017351">
    <property type="entry name" value="PINCH-1-4-like"/>
</dbReference>
<sequence length="775" mass="84038">MSLAATLSASGMRPASFLPAIKCSSCGEEIEIARMGEHICGPAPPQQNRPAPAALSNPYSPPQWNAPQQHQASSPLQHAHSPSDAMIQSHTLAPATTGSSRSAKPSMPPRINPDAANRPFLAPSYPRSASPASPVLSIRSGRSGSSNGSRPPMLRTMTMPINLRDRSPSPEMASNLDCAFPSFPTSTSRPGTSNGRKTPTPSERAPSRSGLRPGQEAFAIEPRSPRATGGESVMKKANTLRSGPFDAGRRKTSREEKAAVPALPSSIAVPNPFPLREPSPERMEQLPARKASLPQETPSMNNFHEEPSGNVSSKVPVPLRLTERSNTFPLPPGSEHEEPRSPGFPRRPSEPAVRGRDRRPSIAASMRSESRPRQYEAVVRPQSRNGPRTDPRLQDAPPVPKPVQQYRQPSKHAPSESASSASSISPSYSNTNSSEGPSPISSAASSVDLFSPISQASAHERDERPKSIGRSAGYSTRSQQQNPGLRAEQPAKRASPPNFARPRPHGAGGAATQPQLQSMNELVESPEDLESDDWSSSRAPLADAWPALSIPSNDYDPYKPPSPNPTTRSRSKSNASEYSLYEPDPVSSVPLPPMPTAPLRPIQRRNTSAKPICRGCNLVIEGKSVKAADGRLTGRWHKQCFTCRTCSQPFATADFYVINDQPYCKQHYHEKNGSVCSGCQRGIEGQYLETSNHNASGAPRRKFHPTCFTCCECRIILSNDYFEINGKPYCERHAYIAKRGQAAPGAYHRPGPGGLHPPSRRELTAERRTTKLMMM</sequence>
<dbReference type="SMART" id="SM00132">
    <property type="entry name" value="LIM"/>
    <property type="match status" value="2"/>
</dbReference>
<evidence type="ECO:0000259" key="6">
    <source>
        <dbReference type="PROSITE" id="PS50023"/>
    </source>
</evidence>
<proteinExistence type="predicted"/>
<dbReference type="PANTHER" id="PTHR24210:SF14">
    <property type="entry name" value="LIM ZINC-BINDING DOMAIN-CONTAINING PROTEIN"/>
    <property type="match status" value="1"/>
</dbReference>
<feature type="compositionally biased region" description="Low complexity" evidence="5">
    <location>
        <begin position="122"/>
        <end position="150"/>
    </location>
</feature>
<dbReference type="SUPFAM" id="SSF57716">
    <property type="entry name" value="Glucocorticoid receptor-like (DNA-binding domain)"/>
    <property type="match status" value="1"/>
</dbReference>
<feature type="region of interest" description="Disordered" evidence="5">
    <location>
        <begin position="38"/>
        <end position="602"/>
    </location>
</feature>
<evidence type="ECO:0000313" key="7">
    <source>
        <dbReference type="EMBL" id="QIW95904.1"/>
    </source>
</evidence>
<feature type="compositionally biased region" description="Low complexity" evidence="5">
    <location>
        <begin position="411"/>
        <end position="434"/>
    </location>
</feature>
<evidence type="ECO:0000256" key="3">
    <source>
        <dbReference type="ARBA" id="ARBA00023038"/>
    </source>
</evidence>
<dbReference type="AlphaFoldDB" id="A0A6H0XMP5"/>
<feature type="compositionally biased region" description="Polar residues" evidence="5">
    <location>
        <begin position="435"/>
        <end position="445"/>
    </location>
</feature>
<evidence type="ECO:0000256" key="5">
    <source>
        <dbReference type="SAM" id="MobiDB-lite"/>
    </source>
</evidence>
<dbReference type="PANTHER" id="PTHR24210">
    <property type="entry name" value="LIM DOMAIN-CONTAINING PROTEIN"/>
    <property type="match status" value="1"/>
</dbReference>
<feature type="domain" description="LIM zinc-binding" evidence="6">
    <location>
        <begin position="611"/>
        <end position="674"/>
    </location>
</feature>
<dbReference type="OrthoDB" id="1112565at2759"/>
<dbReference type="Pfam" id="PF00412">
    <property type="entry name" value="LIM"/>
    <property type="match status" value="2"/>
</dbReference>
<feature type="domain" description="LIM zinc-binding" evidence="6">
    <location>
        <begin position="675"/>
        <end position="741"/>
    </location>
</feature>
<dbReference type="EMBL" id="CP051139">
    <property type="protein sequence ID" value="QIW95904.1"/>
    <property type="molecule type" value="Genomic_DNA"/>
</dbReference>
<feature type="compositionally biased region" description="Polar residues" evidence="5">
    <location>
        <begin position="183"/>
        <end position="201"/>
    </location>
</feature>
<name>A0A6H0XMP5_9PEZI</name>
<keyword evidence="3 4" id="KW-0440">LIM domain</keyword>
<organism evidence="7 8">
    <name type="scientific">Peltaster fructicola</name>
    <dbReference type="NCBI Taxonomy" id="286661"/>
    <lineage>
        <taxon>Eukaryota</taxon>
        <taxon>Fungi</taxon>
        <taxon>Dikarya</taxon>
        <taxon>Ascomycota</taxon>
        <taxon>Pezizomycotina</taxon>
        <taxon>Dothideomycetes</taxon>
        <taxon>Dothideomycetes incertae sedis</taxon>
        <taxon>Peltaster</taxon>
    </lineage>
</organism>
<dbReference type="CDD" id="cd09397">
    <property type="entry name" value="LIM1_UF1"/>
    <property type="match status" value="1"/>
</dbReference>
<dbReference type="Gene3D" id="2.10.110.10">
    <property type="entry name" value="Cysteine Rich Protein"/>
    <property type="match status" value="2"/>
</dbReference>
<evidence type="ECO:0000256" key="4">
    <source>
        <dbReference type="PROSITE-ProRule" id="PRU00125"/>
    </source>
</evidence>
<evidence type="ECO:0000313" key="8">
    <source>
        <dbReference type="Proteomes" id="UP000503462"/>
    </source>
</evidence>
<evidence type="ECO:0000256" key="1">
    <source>
        <dbReference type="ARBA" id="ARBA00022723"/>
    </source>
</evidence>
<feature type="compositionally biased region" description="Polar residues" evidence="5">
    <location>
        <begin position="86"/>
        <end position="103"/>
    </location>
</feature>
<dbReference type="PROSITE" id="PS50023">
    <property type="entry name" value="LIM_DOMAIN_2"/>
    <property type="match status" value="2"/>
</dbReference>
<feature type="compositionally biased region" description="Acidic residues" evidence="5">
    <location>
        <begin position="524"/>
        <end position="533"/>
    </location>
</feature>
<dbReference type="CDD" id="cd08368">
    <property type="entry name" value="LIM"/>
    <property type="match status" value="1"/>
</dbReference>
<feature type="compositionally biased region" description="Basic and acidic residues" evidence="5">
    <location>
        <begin position="347"/>
        <end position="360"/>
    </location>
</feature>
<evidence type="ECO:0000256" key="2">
    <source>
        <dbReference type="ARBA" id="ARBA00022833"/>
    </source>
</evidence>
<dbReference type="GO" id="GO:0046872">
    <property type="term" value="F:metal ion binding"/>
    <property type="evidence" value="ECO:0007669"/>
    <property type="project" value="UniProtKB-KW"/>
</dbReference>
<keyword evidence="2 4" id="KW-0862">Zinc</keyword>
<dbReference type="GO" id="GO:0030695">
    <property type="term" value="F:GTPase regulator activity"/>
    <property type="evidence" value="ECO:0007669"/>
    <property type="project" value="UniProtKB-ARBA"/>
</dbReference>
<protein>
    <recommendedName>
        <fullName evidence="6">LIM zinc-binding domain-containing protein</fullName>
    </recommendedName>
</protein>
<reference evidence="7 8" key="1">
    <citation type="journal article" date="2016" name="Sci. Rep.">
        <title>Peltaster fructicola genome reveals evolution from an invasive phytopathogen to an ectophytic parasite.</title>
        <authorList>
            <person name="Xu C."/>
            <person name="Chen H."/>
            <person name="Gleason M.L."/>
            <person name="Xu J.R."/>
            <person name="Liu H."/>
            <person name="Zhang R."/>
            <person name="Sun G."/>
        </authorList>
    </citation>
    <scope>NUCLEOTIDE SEQUENCE [LARGE SCALE GENOMIC DNA]</scope>
    <source>
        <strain evidence="7 8">LNHT1506</strain>
    </source>
</reference>
<keyword evidence="1 4" id="KW-0479">Metal-binding</keyword>